<reference evidence="8" key="1">
    <citation type="submission" date="2016-10" db="EMBL/GenBank/DDBJ databases">
        <authorList>
            <person name="Varghese N."/>
            <person name="Submissions S."/>
        </authorList>
    </citation>
    <scope>NUCLEOTIDE SEQUENCE [LARGE SCALE GENOMIC DNA]</scope>
    <source>
        <strain evidence="8">OR362-8,ATCC BAA-1266,JCM 13504</strain>
    </source>
</reference>
<feature type="signal peptide" evidence="5">
    <location>
        <begin position="1"/>
        <end position="17"/>
    </location>
</feature>
<dbReference type="PANTHER" id="PTHR40088">
    <property type="entry name" value="PECTATE LYASE (EUROFUNG)"/>
    <property type="match status" value="1"/>
</dbReference>
<evidence type="ECO:0000256" key="5">
    <source>
        <dbReference type="SAM" id="SignalP"/>
    </source>
</evidence>
<keyword evidence="8" id="KW-1185">Reference proteome</keyword>
<evidence type="ECO:0000256" key="2">
    <source>
        <dbReference type="ARBA" id="ARBA00022525"/>
    </source>
</evidence>
<dbReference type="NCBIfam" id="NF041518">
    <property type="entry name" value="choice_anch_Q"/>
    <property type="match status" value="1"/>
</dbReference>
<feature type="domain" description="Right handed beta helix" evidence="6">
    <location>
        <begin position="104"/>
        <end position="255"/>
    </location>
</feature>
<evidence type="ECO:0000256" key="3">
    <source>
        <dbReference type="ARBA" id="ARBA00022729"/>
    </source>
</evidence>
<dbReference type="InterPro" id="IPR012334">
    <property type="entry name" value="Pectin_lyas_fold"/>
</dbReference>
<feature type="compositionally biased region" description="Basic and acidic residues" evidence="4">
    <location>
        <begin position="440"/>
        <end position="449"/>
    </location>
</feature>
<dbReference type="SMART" id="SM00710">
    <property type="entry name" value="PbH1"/>
    <property type="match status" value="4"/>
</dbReference>
<evidence type="ECO:0000256" key="4">
    <source>
        <dbReference type="SAM" id="MobiDB-lite"/>
    </source>
</evidence>
<dbReference type="AlphaFoldDB" id="A0A1I6BJL5"/>
<feature type="chain" id="PRO_5011527574" evidence="5">
    <location>
        <begin position="18"/>
        <end position="449"/>
    </location>
</feature>
<feature type="region of interest" description="Disordered" evidence="4">
    <location>
        <begin position="262"/>
        <end position="292"/>
    </location>
</feature>
<dbReference type="Gene3D" id="2.160.20.10">
    <property type="entry name" value="Single-stranded right-handed beta-helix, Pectin lyase-like"/>
    <property type="match status" value="1"/>
</dbReference>
<dbReference type="InterPro" id="IPR039448">
    <property type="entry name" value="Beta_helix"/>
</dbReference>
<dbReference type="RefSeq" id="WP_092678661.1">
    <property type="nucleotide sequence ID" value="NZ_FOXS01000009.1"/>
</dbReference>
<gene>
    <name evidence="7" type="ORF">SAMN04515668_4622</name>
</gene>
<keyword evidence="2" id="KW-0964">Secreted</keyword>
<protein>
    <submittedName>
        <fullName evidence="7">Right handed beta helix region</fullName>
    </submittedName>
</protein>
<dbReference type="GO" id="GO:0016837">
    <property type="term" value="F:carbon-oxygen lyase activity, acting on polysaccharides"/>
    <property type="evidence" value="ECO:0007669"/>
    <property type="project" value="TreeGrafter"/>
</dbReference>
<dbReference type="InterPro" id="IPR011050">
    <property type="entry name" value="Pectin_lyase_fold/virulence"/>
</dbReference>
<evidence type="ECO:0000313" key="8">
    <source>
        <dbReference type="Proteomes" id="UP000199029"/>
    </source>
</evidence>
<proteinExistence type="predicted"/>
<keyword evidence="3 5" id="KW-0732">Signal</keyword>
<dbReference type="Proteomes" id="UP000199029">
    <property type="component" value="Unassembled WGS sequence"/>
</dbReference>
<name>A0A1I6BJL5_HYMAR</name>
<organism evidence="7 8">
    <name type="scientific">Hymenobacter arizonensis</name>
    <name type="common">Siccationidurans arizonensis</name>
    <dbReference type="NCBI Taxonomy" id="1227077"/>
    <lineage>
        <taxon>Bacteria</taxon>
        <taxon>Pseudomonadati</taxon>
        <taxon>Bacteroidota</taxon>
        <taxon>Cytophagia</taxon>
        <taxon>Cytophagales</taxon>
        <taxon>Hymenobacteraceae</taxon>
        <taxon>Hymenobacter</taxon>
    </lineage>
</organism>
<feature type="region of interest" description="Disordered" evidence="4">
    <location>
        <begin position="418"/>
        <end position="449"/>
    </location>
</feature>
<dbReference type="STRING" id="1227077.SAMN04515668_4622"/>
<dbReference type="PANTHER" id="PTHR40088:SF2">
    <property type="entry name" value="SECRETED SUGAR HYDROLASE"/>
    <property type="match status" value="1"/>
</dbReference>
<feature type="compositionally biased region" description="Polar residues" evidence="4">
    <location>
        <begin position="262"/>
        <end position="272"/>
    </location>
</feature>
<comment type="subcellular location">
    <subcellularLocation>
        <location evidence="1">Secreted</location>
    </subcellularLocation>
</comment>
<dbReference type="EMBL" id="FOXS01000009">
    <property type="protein sequence ID" value="SFQ81112.1"/>
    <property type="molecule type" value="Genomic_DNA"/>
</dbReference>
<dbReference type="GO" id="GO:0005576">
    <property type="term" value="C:extracellular region"/>
    <property type="evidence" value="ECO:0007669"/>
    <property type="project" value="UniProtKB-SubCell"/>
</dbReference>
<dbReference type="InterPro" id="IPR059226">
    <property type="entry name" value="Choice_anch_Q_dom"/>
</dbReference>
<dbReference type="InterPro" id="IPR006626">
    <property type="entry name" value="PbH1"/>
</dbReference>
<evidence type="ECO:0000259" key="6">
    <source>
        <dbReference type="Pfam" id="PF13229"/>
    </source>
</evidence>
<evidence type="ECO:0000313" key="7">
    <source>
        <dbReference type="EMBL" id="SFQ81112.1"/>
    </source>
</evidence>
<evidence type="ECO:0000256" key="1">
    <source>
        <dbReference type="ARBA" id="ARBA00004613"/>
    </source>
</evidence>
<dbReference type="OrthoDB" id="786002at2"/>
<dbReference type="InterPro" id="IPR052052">
    <property type="entry name" value="Polysaccharide_Lyase_9"/>
</dbReference>
<sequence length="449" mass="48670">MKPTLFLLLLLSHTAFAGTWYVAGTGNDANNGKTRKTAFRSLQKAADLVNPGDVVLISDGVYSNDNTGDGGAVVSVERSGRPDAWITWKAAPGQRPVVHPIGWTGIQIRSSYHVFEGLTVMGNNDAISLDEAKADAKNAKANPYFNTNGICFDGRQNPPNAMPHHVVIRRCVVGKCAGGGITGLKIDYLTIEDCQVFNNAWFMRYAGSGITLLENWAHDDSPGYHIIIRRNLVWNNKTQVPWDRTGKLSDGNGILLDVTDQPTATPGATNPNGDAIVAPAAAPKPEEAKRPEWKGRALIANNVSAYNGGSGIHTFRTKHVDIVNNTTYCNGQVVGYEELFANRSEDVVILNNIIVPKPGGKVTGNNRNTNIRWDYNLYPAAQQVMSGPHDLVADPGFLNAQTDLSKGNFRLAKGSLARDSGCDELPQPTDLVGKKRPQRGARDRGAYEQ</sequence>
<accession>A0A1I6BJL5</accession>
<dbReference type="Pfam" id="PF13229">
    <property type="entry name" value="Beta_helix"/>
    <property type="match status" value="1"/>
</dbReference>
<dbReference type="SUPFAM" id="SSF51126">
    <property type="entry name" value="Pectin lyase-like"/>
    <property type="match status" value="1"/>
</dbReference>